<feature type="binding site" evidence="3">
    <location>
        <begin position="21"/>
        <end position="26"/>
    </location>
    <ligand>
        <name>ATP</name>
        <dbReference type="ChEBI" id="CHEBI:30616"/>
    </ligand>
</feature>
<accession>A0ABV0GE05</accession>
<keyword evidence="6" id="KW-1185">Reference proteome</keyword>
<dbReference type="Gene3D" id="3.40.367.20">
    <property type="match status" value="1"/>
</dbReference>
<keyword evidence="3" id="KW-0067">ATP-binding</keyword>
<comment type="similarity">
    <text evidence="3 4">Belongs to the bacterial glucokinase family.</text>
</comment>
<comment type="caution">
    <text evidence="5">The sequence shown here is derived from an EMBL/GenBank/DDBJ whole genome shotgun (WGS) entry which is preliminary data.</text>
</comment>
<dbReference type="PANTHER" id="PTHR47690:SF1">
    <property type="entry name" value="GLUCOKINASE"/>
    <property type="match status" value="1"/>
</dbReference>
<evidence type="ECO:0000313" key="5">
    <source>
        <dbReference type="EMBL" id="MEO3713285.1"/>
    </source>
</evidence>
<organism evidence="5 6">
    <name type="scientific">Roseateles flavus</name>
    <dbReference type="NCBI Taxonomy" id="3149041"/>
    <lineage>
        <taxon>Bacteria</taxon>
        <taxon>Pseudomonadati</taxon>
        <taxon>Pseudomonadota</taxon>
        <taxon>Betaproteobacteria</taxon>
        <taxon>Burkholderiales</taxon>
        <taxon>Sphaerotilaceae</taxon>
        <taxon>Roseateles</taxon>
    </lineage>
</organism>
<keyword evidence="3" id="KW-0963">Cytoplasm</keyword>
<gene>
    <name evidence="3 5" type="primary">glk</name>
    <name evidence="5" type="ORF">ABDJ40_10980</name>
</gene>
<name>A0ABV0GE05_9BURK</name>
<comment type="catalytic activity">
    <reaction evidence="3">
        <text>D-glucose + ATP = D-glucose 6-phosphate + ADP + H(+)</text>
        <dbReference type="Rhea" id="RHEA:17825"/>
        <dbReference type="ChEBI" id="CHEBI:4167"/>
        <dbReference type="ChEBI" id="CHEBI:15378"/>
        <dbReference type="ChEBI" id="CHEBI:30616"/>
        <dbReference type="ChEBI" id="CHEBI:61548"/>
        <dbReference type="ChEBI" id="CHEBI:456216"/>
        <dbReference type="EC" id="2.7.1.2"/>
    </reaction>
</comment>
<comment type="subcellular location">
    <subcellularLocation>
        <location evidence="3">Cytoplasm</location>
    </subcellularLocation>
</comment>
<evidence type="ECO:0000256" key="3">
    <source>
        <dbReference type="HAMAP-Rule" id="MF_00524"/>
    </source>
</evidence>
<dbReference type="InterPro" id="IPR050201">
    <property type="entry name" value="Bacterial_glucokinase"/>
</dbReference>
<dbReference type="EC" id="2.7.1.2" evidence="3"/>
<dbReference type="HAMAP" id="MF_00524">
    <property type="entry name" value="Glucokinase"/>
    <property type="match status" value="1"/>
</dbReference>
<protein>
    <recommendedName>
        <fullName evidence="3">Glucokinase</fullName>
        <ecNumber evidence="3">2.7.1.2</ecNumber>
    </recommendedName>
    <alternativeName>
        <fullName evidence="3">Glucose kinase</fullName>
    </alternativeName>
</protein>
<dbReference type="InterPro" id="IPR043129">
    <property type="entry name" value="ATPase_NBD"/>
</dbReference>
<dbReference type="NCBIfam" id="TIGR00749">
    <property type="entry name" value="glk"/>
    <property type="match status" value="1"/>
</dbReference>
<keyword evidence="1 3" id="KW-0808">Transferase</keyword>
<dbReference type="Pfam" id="PF02685">
    <property type="entry name" value="Glucokinase"/>
    <property type="match status" value="1"/>
</dbReference>
<dbReference type="InterPro" id="IPR003836">
    <property type="entry name" value="Glucokinase"/>
</dbReference>
<dbReference type="Proteomes" id="UP001462640">
    <property type="component" value="Unassembled WGS sequence"/>
</dbReference>
<sequence length="338" mass="35497">MSQAHPLQAPATQAPFPRLLGDIGGTHARFAWMDRPGAPLSHVQTYRCAEHPTLGDAIRHYLHDQAPSRPAACALGIANPVTGDEVRMTNHHWAFSIQALRQQLALQRLEVINDFTALALSLPSLEGAALQDLGGVRPSAECLAQPRAPLALLGAGTGLGVSGLLPSAQGPVPLAGEGGHATLSAMDDEESAVLALLRASFGHVSAERALSGPGLLNLYRASAQLLDLAADPQLQPEQVLPRARAGDPVCQRAVDLFCRFLGSTAGNLALTLGATGGVYIGGGIAPRMLPELRASRFRERFEGKGRLQPLLTPIPCFVIDSPTSPALLGAARALDRVH</sequence>
<proteinExistence type="inferred from homology"/>
<dbReference type="Gene3D" id="3.30.420.40">
    <property type="match status" value="1"/>
</dbReference>
<dbReference type="CDD" id="cd24008">
    <property type="entry name" value="ASKHA_NBD_GLK"/>
    <property type="match status" value="1"/>
</dbReference>
<keyword evidence="2 3" id="KW-0418">Kinase</keyword>
<dbReference type="PANTHER" id="PTHR47690">
    <property type="entry name" value="GLUCOKINASE"/>
    <property type="match status" value="1"/>
</dbReference>
<dbReference type="SUPFAM" id="SSF53067">
    <property type="entry name" value="Actin-like ATPase domain"/>
    <property type="match status" value="1"/>
</dbReference>
<keyword evidence="3" id="KW-0547">Nucleotide-binding</keyword>
<evidence type="ECO:0000313" key="6">
    <source>
        <dbReference type="Proteomes" id="UP001462640"/>
    </source>
</evidence>
<evidence type="ECO:0000256" key="1">
    <source>
        <dbReference type="ARBA" id="ARBA00022679"/>
    </source>
</evidence>
<dbReference type="RefSeq" id="WP_347609585.1">
    <property type="nucleotide sequence ID" value="NZ_JBDPZC010000004.1"/>
</dbReference>
<dbReference type="EMBL" id="JBDPZC010000004">
    <property type="protein sequence ID" value="MEO3713285.1"/>
    <property type="molecule type" value="Genomic_DNA"/>
</dbReference>
<evidence type="ECO:0000256" key="2">
    <source>
        <dbReference type="ARBA" id="ARBA00022777"/>
    </source>
</evidence>
<keyword evidence="3" id="KW-0324">Glycolysis</keyword>
<evidence type="ECO:0000256" key="4">
    <source>
        <dbReference type="RuleBase" id="RU004046"/>
    </source>
</evidence>
<dbReference type="GO" id="GO:0004340">
    <property type="term" value="F:glucokinase activity"/>
    <property type="evidence" value="ECO:0007669"/>
    <property type="project" value="UniProtKB-EC"/>
</dbReference>
<reference evidence="5 6" key="1">
    <citation type="submission" date="2024-05" db="EMBL/GenBank/DDBJ databases">
        <title>Roseateles sp. 2.12 16S ribosomal RNA gene Genome sequencing and assembly.</title>
        <authorList>
            <person name="Woo H."/>
        </authorList>
    </citation>
    <scope>NUCLEOTIDE SEQUENCE [LARGE SCALE GENOMIC DNA]</scope>
    <source>
        <strain evidence="5 6">2.12</strain>
    </source>
</reference>